<sequence length="1818" mass="201842">MPRFTDFSRWHASLHPIQVDIVGDFAGRGLFAIHGEALLTYCLECARVDFKCDVLLTILLLPDGFQLLHAVHAVENFLAKLRDRGCIFNVLWFEKEADICIPTDVLADTALAAKYRLARGVLIQHLSRPISSRETKTAEFSYAFPSLQSGLFREYLDSHPLHFFLGSNAHHDGAADAQDKTTPLHMMYLMASAGYCMAFIEDIAYRSSKVFLSMTTPRGNITPLLLREDQPAVPIVASRAMRETMKRLAEITSFEKLTTREFVSTCALSVVFSSKTQETDEVGILRSHEAAAVLLHLVTLRHYDLSQRSFAEEQGNSPNMTSNTPFLAAFFEAARDGLVAWSEGSFAELEWDAFDFFDGRLYINVAARLSFSLPQEIFQELAKMAKLLNVLSGVDISAVLPVMSQGTTAGPASQNRSPAQDQAPDAVPCVLPFSHPVVDQYLVDVRLDQNGVAPVSSTSGKIFEELTHWHNVRAPVDPKHIPKPLSFFAQRRHQKFMSDTIAYSASLTGASGKNIDPETIVVCSTSAKGGKPMKDGRPMITKEKEMGVKTKKGAPKSNKQKALEQAEALRLKKLAILSQSVAATWRERCSDFEKQSSMVKRYLRAEKYLLAMASPHKQIVGAEVLLYLSHVLLRMQNSPETPKSTVPALLAMLWSKVTEISKLPLTEQVHSQLAAIENSLNIAIERATTPPFATTRPLAFKPLAMKGVKLLPAGTTPREFLLEHCGPYLERSFDSAPDARVPSFNPDAWQRKVLDAIDANKSVLAVAPTSAGKTFISFYAMKKVLQANDDDVLVYVAPTKALVNQIAAEIQARFSKKYTREGKFVWAIHTRDYRVNNVKGCQILVTVPQMLQILLLAPVNARGPHDFSRRIKRIIFDEVHCIGQSDDGVIWEQLLLLAPCPIIALSATIGNPDDFKDWLERSQNVKGFELEMIVHSSRYSDLRKFIHDPVPSTSEFTGLAPVERLPFPGLDSELGRNDATPFLFVHPIGSVVDKNRETLNDTSLEPKDCLSLWRCMKKHETPEYVVPPSVDPENALPAVVRKADVVRWEAALKGFLAEWMADPRSPFDAVREGLRRQRYARLASEFDTACSDDDVVSTDTGTHDKGPMVSSRSAFSLVTDLRTRGALPAILFNYDRANCEAIVADIFRILTLAETKHRETDRAWISKVAEFEKWKRGQDSKKKFDTNGSGRRGAKGEEGMGKAELEREAASREFSKWESFDPDAPLPQFSFADTTKMSREEVEERLRTIYPDAVRPPFIEALRRGVGVHHAGMNRQYRQVVEMLFRKGYLTVVVATGTLAMGINMPCKTVVFTGDSVFLTALNYRQASGRAGRRGFDVLGNVVFHNLAPHRVLEVMSAKLPDLRGQFPTSVTLILRLFTLLHGTDNSNFAAGAVKALLTQNRLYLGGPAAKMSIAHHLRFSIEYFRRQHLLSATGAPLNFSGLIGHLYYTESAAFAFHALLQEGYFHEVCASFSASMSSAAWRNMAQELVLTLSHLFLRFPCVKTNTSLPALPRRAYEILSHHNAQTLAIFRDYVRSYTTQHLAHSPDNALPLTGHTISPITNPDRADANPLSLPYLTPVTIRSPFHALSGCTDSSFATVQELCETVRAGVPLEASVVPGVPLSSESDKTKLNSYLLDFFKHGDATALTRDNRIKGGEVWFRLKDFSLVLATVVTSLAGFMGMREGDDNDMLDGSEDGGYFEEEVGERGDGDGETRGGDKDGEKNGKADMKAAKKKKGKKKVVAESWEDEELSSSMSESETEESSVDAMSGLGRSDSTPTESVPSWARDANGQSLSKVYGAFEMVQRQFDEKFKQMWA</sequence>
<dbReference type="PROSITE" id="PS51192">
    <property type="entry name" value="HELICASE_ATP_BIND_1"/>
    <property type="match status" value="1"/>
</dbReference>
<feature type="compositionally biased region" description="Acidic residues" evidence="5">
    <location>
        <begin position="1687"/>
        <end position="1705"/>
    </location>
</feature>
<evidence type="ECO:0000259" key="6">
    <source>
        <dbReference type="PROSITE" id="PS51192"/>
    </source>
</evidence>
<dbReference type="Pfam" id="PF00270">
    <property type="entry name" value="DEAD"/>
    <property type="match status" value="1"/>
</dbReference>
<dbReference type="Gene3D" id="3.40.50.300">
    <property type="entry name" value="P-loop containing nucleotide triphosphate hydrolases"/>
    <property type="match status" value="2"/>
</dbReference>
<dbReference type="InterPro" id="IPR027417">
    <property type="entry name" value="P-loop_NTPase"/>
</dbReference>
<accession>A0AAN7C985</accession>
<feature type="domain" description="Helicase ATP-binding" evidence="6">
    <location>
        <begin position="754"/>
        <end position="927"/>
    </location>
</feature>
<keyword evidence="3" id="KW-0347">Helicase</keyword>
<dbReference type="SMART" id="SM00490">
    <property type="entry name" value="HELICc"/>
    <property type="match status" value="1"/>
</dbReference>
<evidence type="ECO:0000256" key="1">
    <source>
        <dbReference type="ARBA" id="ARBA00022741"/>
    </source>
</evidence>
<evidence type="ECO:0000256" key="3">
    <source>
        <dbReference type="ARBA" id="ARBA00022806"/>
    </source>
</evidence>
<dbReference type="SMART" id="SM00487">
    <property type="entry name" value="DEXDc"/>
    <property type="match status" value="1"/>
</dbReference>
<gene>
    <name evidence="8" type="ORF">C8A03DRAFT_16180</name>
</gene>
<dbReference type="CDD" id="cd18795">
    <property type="entry name" value="SF2_C_Ski2"/>
    <property type="match status" value="1"/>
</dbReference>
<evidence type="ECO:0000256" key="5">
    <source>
        <dbReference type="SAM" id="MobiDB-lite"/>
    </source>
</evidence>
<dbReference type="SUPFAM" id="SSF52540">
    <property type="entry name" value="P-loop containing nucleoside triphosphate hydrolases"/>
    <property type="match status" value="1"/>
</dbReference>
<dbReference type="GO" id="GO:0005737">
    <property type="term" value="C:cytoplasm"/>
    <property type="evidence" value="ECO:0007669"/>
    <property type="project" value="TreeGrafter"/>
</dbReference>
<keyword evidence="9" id="KW-1185">Reference proteome</keyword>
<evidence type="ECO:0000256" key="4">
    <source>
        <dbReference type="ARBA" id="ARBA00022840"/>
    </source>
</evidence>
<proteinExistence type="predicted"/>
<dbReference type="Pfam" id="PF00271">
    <property type="entry name" value="Helicase_C"/>
    <property type="match status" value="1"/>
</dbReference>
<organism evidence="8 9">
    <name type="scientific">Achaetomium macrosporum</name>
    <dbReference type="NCBI Taxonomy" id="79813"/>
    <lineage>
        <taxon>Eukaryota</taxon>
        <taxon>Fungi</taxon>
        <taxon>Dikarya</taxon>
        <taxon>Ascomycota</taxon>
        <taxon>Pezizomycotina</taxon>
        <taxon>Sordariomycetes</taxon>
        <taxon>Sordariomycetidae</taxon>
        <taxon>Sordariales</taxon>
        <taxon>Chaetomiaceae</taxon>
        <taxon>Achaetomium</taxon>
    </lineage>
</organism>
<dbReference type="CDD" id="cd18025">
    <property type="entry name" value="DEXHc_DDX60"/>
    <property type="match status" value="1"/>
</dbReference>
<keyword evidence="4" id="KW-0067">ATP-binding</keyword>
<dbReference type="FunFam" id="3.40.50.300:FF:001039">
    <property type="entry name" value="ATP-dependent RNA helicase DDX60"/>
    <property type="match status" value="1"/>
</dbReference>
<comment type="caution">
    <text evidence="8">The sequence shown here is derived from an EMBL/GenBank/DDBJ whole genome shotgun (WGS) entry which is preliminary data.</text>
</comment>
<dbReference type="PROSITE" id="PS51194">
    <property type="entry name" value="HELICASE_CTER"/>
    <property type="match status" value="1"/>
</dbReference>
<keyword evidence="2" id="KW-0378">Hydrolase</keyword>
<dbReference type="EMBL" id="MU860147">
    <property type="protein sequence ID" value="KAK4237266.1"/>
    <property type="molecule type" value="Genomic_DNA"/>
</dbReference>
<dbReference type="InterPro" id="IPR001650">
    <property type="entry name" value="Helicase_C-like"/>
</dbReference>
<name>A0AAN7C985_9PEZI</name>
<dbReference type="GO" id="GO:0005524">
    <property type="term" value="F:ATP binding"/>
    <property type="evidence" value="ECO:0007669"/>
    <property type="project" value="UniProtKB-KW"/>
</dbReference>
<reference evidence="8" key="2">
    <citation type="submission" date="2023-05" db="EMBL/GenBank/DDBJ databases">
        <authorList>
            <consortium name="Lawrence Berkeley National Laboratory"/>
            <person name="Steindorff A."/>
            <person name="Hensen N."/>
            <person name="Bonometti L."/>
            <person name="Westerberg I."/>
            <person name="Brannstrom I.O."/>
            <person name="Guillou S."/>
            <person name="Cros-Aarteil S."/>
            <person name="Calhoun S."/>
            <person name="Haridas S."/>
            <person name="Kuo A."/>
            <person name="Mondo S."/>
            <person name="Pangilinan J."/>
            <person name="Riley R."/>
            <person name="Labutti K."/>
            <person name="Andreopoulos B."/>
            <person name="Lipzen A."/>
            <person name="Chen C."/>
            <person name="Yanf M."/>
            <person name="Daum C."/>
            <person name="Ng V."/>
            <person name="Clum A."/>
            <person name="Ohm R."/>
            <person name="Martin F."/>
            <person name="Silar P."/>
            <person name="Natvig D."/>
            <person name="Lalanne C."/>
            <person name="Gautier V."/>
            <person name="Ament-Velasquez S.L."/>
            <person name="Kruys A."/>
            <person name="Hutchinson M.I."/>
            <person name="Powell A.J."/>
            <person name="Barry K."/>
            <person name="Miller A.N."/>
            <person name="Grigoriev I.V."/>
            <person name="Debuchy R."/>
            <person name="Gladieux P."/>
            <person name="Thoren M.H."/>
            <person name="Johannesson H."/>
        </authorList>
    </citation>
    <scope>NUCLEOTIDE SEQUENCE</scope>
    <source>
        <strain evidence="8">CBS 532.94</strain>
    </source>
</reference>
<feature type="region of interest" description="Disordered" evidence="5">
    <location>
        <begin position="1684"/>
        <end position="1791"/>
    </location>
</feature>
<dbReference type="GO" id="GO:0016787">
    <property type="term" value="F:hydrolase activity"/>
    <property type="evidence" value="ECO:0007669"/>
    <property type="project" value="UniProtKB-KW"/>
</dbReference>
<dbReference type="PANTHER" id="PTHR44533:SF4">
    <property type="entry name" value="DEAD_H RNA HELICASE, PUTATIVE-RELATED"/>
    <property type="match status" value="1"/>
</dbReference>
<dbReference type="GO" id="GO:0004386">
    <property type="term" value="F:helicase activity"/>
    <property type="evidence" value="ECO:0007669"/>
    <property type="project" value="UniProtKB-KW"/>
</dbReference>
<feature type="compositionally biased region" description="Basic and acidic residues" evidence="5">
    <location>
        <begin position="1706"/>
        <end position="1732"/>
    </location>
</feature>
<evidence type="ECO:0000256" key="2">
    <source>
        <dbReference type="ARBA" id="ARBA00022801"/>
    </source>
</evidence>
<keyword evidence="1" id="KW-0547">Nucleotide-binding</keyword>
<evidence type="ECO:0008006" key="10">
    <source>
        <dbReference type="Google" id="ProtNLM"/>
    </source>
</evidence>
<reference evidence="8" key="1">
    <citation type="journal article" date="2023" name="Mol. Phylogenet. Evol.">
        <title>Genome-scale phylogeny and comparative genomics of the fungal order Sordariales.</title>
        <authorList>
            <person name="Hensen N."/>
            <person name="Bonometti L."/>
            <person name="Westerberg I."/>
            <person name="Brannstrom I.O."/>
            <person name="Guillou S."/>
            <person name="Cros-Aarteil S."/>
            <person name="Calhoun S."/>
            <person name="Haridas S."/>
            <person name="Kuo A."/>
            <person name="Mondo S."/>
            <person name="Pangilinan J."/>
            <person name="Riley R."/>
            <person name="LaButti K."/>
            <person name="Andreopoulos B."/>
            <person name="Lipzen A."/>
            <person name="Chen C."/>
            <person name="Yan M."/>
            <person name="Daum C."/>
            <person name="Ng V."/>
            <person name="Clum A."/>
            <person name="Steindorff A."/>
            <person name="Ohm R.A."/>
            <person name="Martin F."/>
            <person name="Silar P."/>
            <person name="Natvig D.O."/>
            <person name="Lalanne C."/>
            <person name="Gautier V."/>
            <person name="Ament-Velasquez S.L."/>
            <person name="Kruys A."/>
            <person name="Hutchinson M.I."/>
            <person name="Powell A.J."/>
            <person name="Barry K."/>
            <person name="Miller A.N."/>
            <person name="Grigoriev I.V."/>
            <person name="Debuchy R."/>
            <person name="Gladieux P."/>
            <person name="Hiltunen Thoren M."/>
            <person name="Johannesson H."/>
        </authorList>
    </citation>
    <scope>NUCLEOTIDE SEQUENCE</scope>
    <source>
        <strain evidence="8">CBS 532.94</strain>
    </source>
</reference>
<evidence type="ECO:0000313" key="8">
    <source>
        <dbReference type="EMBL" id="KAK4237266.1"/>
    </source>
</evidence>
<dbReference type="Pfam" id="PF26076">
    <property type="entry name" value="WHD_DDX60"/>
    <property type="match status" value="1"/>
</dbReference>
<evidence type="ECO:0000313" key="9">
    <source>
        <dbReference type="Proteomes" id="UP001303760"/>
    </source>
</evidence>
<feature type="domain" description="Helicase C-terminal" evidence="7">
    <location>
        <begin position="1209"/>
        <end position="1375"/>
    </location>
</feature>
<dbReference type="PANTHER" id="PTHR44533">
    <property type="entry name" value="DEAD/H RNA HELICASE, PUTATIVE-RELATED"/>
    <property type="match status" value="1"/>
</dbReference>
<dbReference type="InterPro" id="IPR014001">
    <property type="entry name" value="Helicase_ATP-bd"/>
</dbReference>
<dbReference type="InterPro" id="IPR011545">
    <property type="entry name" value="DEAD/DEAH_box_helicase_dom"/>
</dbReference>
<evidence type="ECO:0000259" key="7">
    <source>
        <dbReference type="PROSITE" id="PS51194"/>
    </source>
</evidence>
<dbReference type="GO" id="GO:0003676">
    <property type="term" value="F:nucleic acid binding"/>
    <property type="evidence" value="ECO:0007669"/>
    <property type="project" value="InterPro"/>
</dbReference>
<dbReference type="InterPro" id="IPR059032">
    <property type="entry name" value="WHD_DDX60"/>
</dbReference>
<feature type="compositionally biased region" description="Basic and acidic residues" evidence="5">
    <location>
        <begin position="1194"/>
        <end position="1205"/>
    </location>
</feature>
<protein>
    <recommendedName>
        <fullName evidence="10">P-loop containing nucleoside triphosphate hydrolase protein</fullName>
    </recommendedName>
</protein>
<dbReference type="Proteomes" id="UP001303760">
    <property type="component" value="Unassembled WGS sequence"/>
</dbReference>
<feature type="region of interest" description="Disordered" evidence="5">
    <location>
        <begin position="1179"/>
        <end position="1205"/>
    </location>
</feature>
<dbReference type="InterPro" id="IPR052431">
    <property type="entry name" value="SKI2_subfamily_helicases"/>
</dbReference>